<dbReference type="InterPro" id="IPR013655">
    <property type="entry name" value="PAS_fold_3"/>
</dbReference>
<name>A0A840VJ82_9PROT</name>
<dbReference type="Pfam" id="PF08447">
    <property type="entry name" value="PAS_3"/>
    <property type="match status" value="1"/>
</dbReference>
<dbReference type="SMART" id="SM00086">
    <property type="entry name" value="PAC"/>
    <property type="match status" value="1"/>
</dbReference>
<evidence type="ECO:0000256" key="1">
    <source>
        <dbReference type="ARBA" id="ARBA00000085"/>
    </source>
</evidence>
<dbReference type="GO" id="GO:0004673">
    <property type="term" value="F:protein histidine kinase activity"/>
    <property type="evidence" value="ECO:0007669"/>
    <property type="project" value="UniProtKB-EC"/>
</dbReference>
<dbReference type="Gene3D" id="3.30.450.20">
    <property type="entry name" value="PAS domain"/>
    <property type="match status" value="1"/>
</dbReference>
<gene>
    <name evidence="8" type="ORF">HNP71_001484</name>
</gene>
<organism evidence="8 9">
    <name type="scientific">Acidocella aromatica</name>
    <dbReference type="NCBI Taxonomy" id="1303579"/>
    <lineage>
        <taxon>Bacteria</taxon>
        <taxon>Pseudomonadati</taxon>
        <taxon>Pseudomonadota</taxon>
        <taxon>Alphaproteobacteria</taxon>
        <taxon>Acetobacterales</taxon>
        <taxon>Acidocellaceae</taxon>
        <taxon>Acidocella</taxon>
    </lineage>
</organism>
<dbReference type="PROSITE" id="PS50113">
    <property type="entry name" value="PAC"/>
    <property type="match status" value="1"/>
</dbReference>
<evidence type="ECO:0000256" key="3">
    <source>
        <dbReference type="ARBA" id="ARBA00022553"/>
    </source>
</evidence>
<dbReference type="InterPro" id="IPR000700">
    <property type="entry name" value="PAS-assoc_C"/>
</dbReference>
<dbReference type="NCBIfam" id="TIGR00229">
    <property type="entry name" value="sensory_box"/>
    <property type="match status" value="1"/>
</dbReference>
<evidence type="ECO:0000256" key="5">
    <source>
        <dbReference type="ARBA" id="ARBA00022777"/>
    </source>
</evidence>
<dbReference type="Pfam" id="PF13403">
    <property type="entry name" value="Hint_2"/>
    <property type="match status" value="1"/>
</dbReference>
<dbReference type="Gene3D" id="2.170.16.10">
    <property type="entry name" value="Hedgehog/Intein (Hint) domain"/>
    <property type="match status" value="1"/>
</dbReference>
<keyword evidence="3" id="KW-0597">Phosphoprotein</keyword>
<dbReference type="InterPro" id="IPR028992">
    <property type="entry name" value="Hedgehog/Intein_dom"/>
</dbReference>
<dbReference type="InterPro" id="IPR036844">
    <property type="entry name" value="Hint_dom_sf"/>
</dbReference>
<dbReference type="CDD" id="cd00130">
    <property type="entry name" value="PAS"/>
    <property type="match status" value="1"/>
</dbReference>
<dbReference type="InterPro" id="IPR052162">
    <property type="entry name" value="Sensor_kinase/Photoreceptor"/>
</dbReference>
<evidence type="ECO:0000256" key="4">
    <source>
        <dbReference type="ARBA" id="ARBA00022679"/>
    </source>
</evidence>
<dbReference type="Proteomes" id="UP000553706">
    <property type="component" value="Unassembled WGS sequence"/>
</dbReference>
<dbReference type="PANTHER" id="PTHR43304:SF1">
    <property type="entry name" value="PAC DOMAIN-CONTAINING PROTEIN"/>
    <property type="match status" value="1"/>
</dbReference>
<feature type="region of interest" description="Disordered" evidence="6">
    <location>
        <begin position="369"/>
        <end position="406"/>
    </location>
</feature>
<comment type="catalytic activity">
    <reaction evidence="1">
        <text>ATP + protein L-histidine = ADP + protein N-phospho-L-histidine.</text>
        <dbReference type="EC" id="2.7.13.3"/>
    </reaction>
</comment>
<dbReference type="EC" id="2.7.13.3" evidence="2"/>
<evidence type="ECO:0000313" key="9">
    <source>
        <dbReference type="Proteomes" id="UP000553706"/>
    </source>
</evidence>
<evidence type="ECO:0000313" key="8">
    <source>
        <dbReference type="EMBL" id="MBB5373225.1"/>
    </source>
</evidence>
<keyword evidence="9" id="KW-1185">Reference proteome</keyword>
<evidence type="ECO:0000256" key="6">
    <source>
        <dbReference type="SAM" id="MobiDB-lite"/>
    </source>
</evidence>
<feature type="domain" description="PAC" evidence="7">
    <location>
        <begin position="86"/>
        <end position="139"/>
    </location>
</feature>
<reference evidence="8 9" key="1">
    <citation type="submission" date="2020-08" db="EMBL/GenBank/DDBJ databases">
        <title>Genomic Encyclopedia of Type Strains, Phase IV (KMG-IV): sequencing the most valuable type-strain genomes for metagenomic binning, comparative biology and taxonomic classification.</title>
        <authorList>
            <person name="Goeker M."/>
        </authorList>
    </citation>
    <scope>NUCLEOTIDE SEQUENCE [LARGE SCALE GENOMIC DNA]</scope>
    <source>
        <strain evidence="8 9">DSM 27026</strain>
    </source>
</reference>
<dbReference type="AlphaFoldDB" id="A0A840VJ82"/>
<evidence type="ECO:0000259" key="7">
    <source>
        <dbReference type="PROSITE" id="PS50113"/>
    </source>
</evidence>
<dbReference type="SUPFAM" id="SSF51294">
    <property type="entry name" value="Hedgehog/intein (Hint) domain"/>
    <property type="match status" value="1"/>
</dbReference>
<protein>
    <recommendedName>
        <fullName evidence="2">histidine kinase</fullName>
        <ecNumber evidence="2">2.7.13.3</ecNumber>
    </recommendedName>
</protein>
<dbReference type="SUPFAM" id="SSF55785">
    <property type="entry name" value="PYP-like sensor domain (PAS domain)"/>
    <property type="match status" value="1"/>
</dbReference>
<accession>A0A840VJ82</accession>
<dbReference type="EMBL" id="JACHFJ010000005">
    <property type="protein sequence ID" value="MBB5373225.1"/>
    <property type="molecule type" value="Genomic_DNA"/>
</dbReference>
<dbReference type="RefSeq" id="WP_183266239.1">
    <property type="nucleotide sequence ID" value="NZ_JACHFJ010000005.1"/>
</dbReference>
<evidence type="ECO:0000256" key="2">
    <source>
        <dbReference type="ARBA" id="ARBA00012438"/>
    </source>
</evidence>
<comment type="caution">
    <text evidence="8">The sequence shown here is derived from an EMBL/GenBank/DDBJ whole genome shotgun (WGS) entry which is preliminary data.</text>
</comment>
<dbReference type="InterPro" id="IPR001610">
    <property type="entry name" value="PAC"/>
</dbReference>
<dbReference type="InterPro" id="IPR000014">
    <property type="entry name" value="PAS"/>
</dbReference>
<proteinExistence type="predicted"/>
<keyword evidence="4" id="KW-0808">Transferase</keyword>
<sequence length="406" mass="44724">MSWRADKSDFLDIWPLAVEVSGMGIWDRNVLTGQIRYSANWFRMFGYEGEPQSNPIEIAYTRVHPEDLEYVKATMQAHFEGKTESYEVEHRLRCKDGSYKWVLSRGKVVSRDDDGNALRMTGTTTDITKIRAPEAMSRGKQANASLPERRRTATRRRKLYAYEETPVFPQRRTRSIPCFTRGTAILTPRGPVAVEALAEGDAVLTVRENGPSERRVVWVGQRTFGTMASLLPERLRPVLIRAGAFGPGVPERDLRLSPDHAIFAENHLIEVKDLINGVTVVRDAACRTVTYHHVALDAHDVLLAENLPAESYIDCGGRASFADFVSMNGGAILLRPDVAATVEAFGCAPLAEPGSNALLKVRALLDKHASRADHAPTPIRSGRGGPGPRREGPAWGEMDPGNGTGG</sequence>
<keyword evidence="5" id="KW-0418">Kinase</keyword>
<dbReference type="InterPro" id="IPR035965">
    <property type="entry name" value="PAS-like_dom_sf"/>
</dbReference>
<dbReference type="PANTHER" id="PTHR43304">
    <property type="entry name" value="PHYTOCHROME-LIKE PROTEIN CPH1"/>
    <property type="match status" value="1"/>
</dbReference>